<dbReference type="InterPro" id="IPR001680">
    <property type="entry name" value="WD40_rpt"/>
</dbReference>
<dbReference type="SMART" id="SM00320">
    <property type="entry name" value="WD40"/>
    <property type="match status" value="2"/>
</dbReference>
<protein>
    <submittedName>
        <fullName evidence="3">WD domain, G-beta repeat protein</fullName>
    </submittedName>
</protein>
<dbReference type="KEGG" id="tet:TTHERM_00148860"/>
<dbReference type="InParanoid" id="I7ML68"/>
<dbReference type="InterPro" id="IPR036322">
    <property type="entry name" value="WD40_repeat_dom_sf"/>
</dbReference>
<dbReference type="EMBL" id="GG662603">
    <property type="protein sequence ID" value="EAS01276.1"/>
    <property type="molecule type" value="Genomic_DNA"/>
</dbReference>
<feature type="coiled-coil region" evidence="1">
    <location>
        <begin position="252"/>
        <end position="294"/>
    </location>
</feature>
<dbReference type="GeneID" id="7825218"/>
<feature type="compositionally biased region" description="Low complexity" evidence="2">
    <location>
        <begin position="109"/>
        <end position="119"/>
    </location>
</feature>
<feature type="region of interest" description="Disordered" evidence="2">
    <location>
        <begin position="92"/>
        <end position="130"/>
    </location>
</feature>
<keyword evidence="1" id="KW-0175">Coiled coil</keyword>
<feature type="region of interest" description="Disordered" evidence="2">
    <location>
        <begin position="618"/>
        <end position="644"/>
    </location>
</feature>
<dbReference type="RefSeq" id="XP_001021521.1">
    <property type="nucleotide sequence ID" value="XM_001021521.1"/>
</dbReference>
<proteinExistence type="predicted"/>
<evidence type="ECO:0000313" key="4">
    <source>
        <dbReference type="Proteomes" id="UP000009168"/>
    </source>
</evidence>
<feature type="region of interest" description="Disordered" evidence="2">
    <location>
        <begin position="1"/>
        <end position="54"/>
    </location>
</feature>
<feature type="compositionally biased region" description="Polar residues" evidence="2">
    <location>
        <begin position="92"/>
        <end position="108"/>
    </location>
</feature>
<evidence type="ECO:0000256" key="2">
    <source>
        <dbReference type="SAM" id="MobiDB-lite"/>
    </source>
</evidence>
<sequence>MRINRQIDNNLPTPQSIAISPPETKKDYILQTDKSFDNNNPDEKYKDQVKPSIKPSIRYTRAQSQQKGLQVQSLTQQSIAPMLSSGFQTLNTNQLSRPTHTNGSSGNILLSRSSLQSPPRSNPKQSLNQQSAPGLIKNYLRCCPSHSDEGLKRICSIPFCSKDILLCGDCMYEDPDHTKMHQQDIMLVNEFLDVVENEGNKHNWKTLLEKQKEVFSQNTYNLVKFPEKHATQYGEYIEVQKKLIQNDINIILGKFQAHLQSIENELIQLLNQQLQSVCQQLEELKSEIFNVQELDSKMYINPRGYLENQLQMNQNMKEVSQQFRWIRDILFGNKITIESQRARVQNIEQVGIQLSEQLKSPPQYTPLSKESLKVIDKRINQLATNATSEIRSSLKNNQFYQINTSAAKTDSFKKKLNPNMQIQDSIQVYDLNNHQGVNGERQIQNTLQSMNPIHLASIDSQQSQQYTKEYLINKVLESTIKDFNQENLPNGFQYLGSSKQSEYDYGKQQQKMMTFAGDGSVVDYTTLKENQDEKIKHTSIKNISNIPQTLSKDNEIIQNSEPFSRGNNFMTKQLQSYYNNNNDGQQTLQKNQSSYKSLNSNFQQNLDELEAVTPFQNVTPQKSQSSNWKDYSNSNQSSNQQVQQLQNQAIQNFNNKTPSSQPSPPTQQINLNLPLYQQYQSVQNNLETIPELNQSNSVNSLFSQQLSNTTHPLQDIEIMEGNKSVRVKTKNNNFMNLTQIPKEISLQQEKVNCLCVVGGALIACGDNKGFIKLYNISNQTCIGELQPHKTSISCISSFQSEQPYILSGSASDSLIHLWNIINEKGNISLRESQELVQGQQQTSKQNLNTNFISSLFDERNIIAVVNNFSSICVWDTKVQKKVQNIKPIIQQGDLSTSQVTSIHSMGKVMQSILIGYKCSKVGIYKVEYDSAKARVEENKIKQIVLLKQVDLGKGNVPSNISSLFNSKVFITIKKMVLVWDTKTFELCQKIDSYQNDSSVSDICDILVAQYSDNNQKYSVIQICKNDNRIIIQNPNSQPSTKHHIKDFKIIDSVFKEKLQFCKSHLNELFVVSLNQNKNTLIYWKMFESQ</sequence>
<dbReference type="SUPFAM" id="SSF50978">
    <property type="entry name" value="WD40 repeat-like"/>
    <property type="match status" value="1"/>
</dbReference>
<feature type="compositionally biased region" description="Polar residues" evidence="2">
    <location>
        <begin position="618"/>
        <end position="631"/>
    </location>
</feature>
<gene>
    <name evidence="3" type="ORF">TTHERM_00148860</name>
</gene>
<feature type="compositionally biased region" description="Low complexity" evidence="2">
    <location>
        <begin position="632"/>
        <end position="644"/>
    </location>
</feature>
<dbReference type="HOGENOM" id="CLU_284932_0_0_1"/>
<dbReference type="AlphaFoldDB" id="I7ML68"/>
<dbReference type="Gene3D" id="2.130.10.10">
    <property type="entry name" value="YVTN repeat-like/Quinoprotein amine dehydrogenase"/>
    <property type="match status" value="1"/>
</dbReference>
<accession>I7ML68</accession>
<reference evidence="4" key="1">
    <citation type="journal article" date="2006" name="PLoS Biol.">
        <title>Macronuclear genome sequence of the ciliate Tetrahymena thermophila, a model eukaryote.</title>
        <authorList>
            <person name="Eisen J.A."/>
            <person name="Coyne R.S."/>
            <person name="Wu M."/>
            <person name="Wu D."/>
            <person name="Thiagarajan M."/>
            <person name="Wortman J.R."/>
            <person name="Badger J.H."/>
            <person name="Ren Q."/>
            <person name="Amedeo P."/>
            <person name="Jones K.M."/>
            <person name="Tallon L.J."/>
            <person name="Delcher A.L."/>
            <person name="Salzberg S.L."/>
            <person name="Silva J.C."/>
            <person name="Haas B.J."/>
            <person name="Majoros W.H."/>
            <person name="Farzad M."/>
            <person name="Carlton J.M."/>
            <person name="Smith R.K. Jr."/>
            <person name="Garg J."/>
            <person name="Pearlman R.E."/>
            <person name="Karrer K.M."/>
            <person name="Sun L."/>
            <person name="Manning G."/>
            <person name="Elde N.C."/>
            <person name="Turkewitz A.P."/>
            <person name="Asai D.J."/>
            <person name="Wilkes D.E."/>
            <person name="Wang Y."/>
            <person name="Cai H."/>
            <person name="Collins K."/>
            <person name="Stewart B.A."/>
            <person name="Lee S.R."/>
            <person name="Wilamowska K."/>
            <person name="Weinberg Z."/>
            <person name="Ruzzo W.L."/>
            <person name="Wloga D."/>
            <person name="Gaertig J."/>
            <person name="Frankel J."/>
            <person name="Tsao C.-C."/>
            <person name="Gorovsky M.A."/>
            <person name="Keeling P.J."/>
            <person name="Waller R.F."/>
            <person name="Patron N.J."/>
            <person name="Cherry J.M."/>
            <person name="Stover N.A."/>
            <person name="Krieger C.J."/>
            <person name="del Toro C."/>
            <person name="Ryder H.F."/>
            <person name="Williamson S.C."/>
            <person name="Barbeau R.A."/>
            <person name="Hamilton E.P."/>
            <person name="Orias E."/>
        </authorList>
    </citation>
    <scope>NUCLEOTIDE SEQUENCE [LARGE SCALE GENOMIC DNA]</scope>
    <source>
        <strain evidence="4">SB210</strain>
    </source>
</reference>
<keyword evidence="4" id="KW-1185">Reference proteome</keyword>
<organism evidence="3 4">
    <name type="scientific">Tetrahymena thermophila (strain SB210)</name>
    <dbReference type="NCBI Taxonomy" id="312017"/>
    <lineage>
        <taxon>Eukaryota</taxon>
        <taxon>Sar</taxon>
        <taxon>Alveolata</taxon>
        <taxon>Ciliophora</taxon>
        <taxon>Intramacronucleata</taxon>
        <taxon>Oligohymenophorea</taxon>
        <taxon>Hymenostomatida</taxon>
        <taxon>Tetrahymenina</taxon>
        <taxon>Tetrahymenidae</taxon>
        <taxon>Tetrahymena</taxon>
    </lineage>
</organism>
<evidence type="ECO:0000256" key="1">
    <source>
        <dbReference type="SAM" id="Coils"/>
    </source>
</evidence>
<evidence type="ECO:0000313" key="3">
    <source>
        <dbReference type="EMBL" id="EAS01276.1"/>
    </source>
</evidence>
<feature type="compositionally biased region" description="Polar residues" evidence="2">
    <location>
        <begin position="1"/>
        <end position="18"/>
    </location>
</feature>
<dbReference type="InterPro" id="IPR015943">
    <property type="entry name" value="WD40/YVTN_repeat-like_dom_sf"/>
</dbReference>
<dbReference type="STRING" id="312017.I7ML68"/>
<dbReference type="Proteomes" id="UP000009168">
    <property type="component" value="Unassembled WGS sequence"/>
</dbReference>
<name>I7ML68_TETTS</name>